<reference evidence="1 2" key="2">
    <citation type="submission" date="2020-07" db="EMBL/GenBank/DDBJ databases">
        <title>Genome assembly of wild tea tree DASZ reveals pedigree and selection history of tea varieties.</title>
        <authorList>
            <person name="Zhang W."/>
        </authorList>
    </citation>
    <scope>NUCLEOTIDE SEQUENCE [LARGE SCALE GENOMIC DNA]</scope>
    <source>
        <strain evidence="2">cv. G240</strain>
        <tissue evidence="1">Leaf</tissue>
    </source>
</reference>
<dbReference type="PANTHER" id="PTHR33384:SF22">
    <property type="match status" value="1"/>
</dbReference>
<reference evidence="2" key="1">
    <citation type="journal article" date="2020" name="Nat. Commun.">
        <title>Genome assembly of wild tea tree DASZ reveals pedigree and selection history of tea varieties.</title>
        <authorList>
            <person name="Zhang W."/>
            <person name="Zhang Y."/>
            <person name="Qiu H."/>
            <person name="Guo Y."/>
            <person name="Wan H."/>
            <person name="Zhang X."/>
            <person name="Scossa F."/>
            <person name="Alseekh S."/>
            <person name="Zhang Q."/>
            <person name="Wang P."/>
            <person name="Xu L."/>
            <person name="Schmidt M.H."/>
            <person name="Jia X."/>
            <person name="Li D."/>
            <person name="Zhu A."/>
            <person name="Guo F."/>
            <person name="Chen W."/>
            <person name="Ni D."/>
            <person name="Usadel B."/>
            <person name="Fernie A.R."/>
            <person name="Wen W."/>
        </authorList>
    </citation>
    <scope>NUCLEOTIDE SEQUENCE [LARGE SCALE GENOMIC DNA]</scope>
    <source>
        <strain evidence="2">cv. G240</strain>
    </source>
</reference>
<name>A0A7J7G4E4_CAMSI</name>
<dbReference type="Proteomes" id="UP000593564">
    <property type="component" value="Unassembled WGS sequence"/>
</dbReference>
<comment type="caution">
    <text evidence="1">The sequence shown here is derived from an EMBL/GenBank/DDBJ whole genome shotgun (WGS) entry which is preliminary data.</text>
</comment>
<evidence type="ECO:0000313" key="1">
    <source>
        <dbReference type="EMBL" id="KAF5934146.1"/>
    </source>
</evidence>
<evidence type="ECO:0000313" key="2">
    <source>
        <dbReference type="Proteomes" id="UP000593564"/>
    </source>
</evidence>
<organism evidence="1 2">
    <name type="scientific">Camellia sinensis</name>
    <name type="common">Tea plant</name>
    <name type="synonym">Thea sinensis</name>
    <dbReference type="NCBI Taxonomy" id="4442"/>
    <lineage>
        <taxon>Eukaryota</taxon>
        <taxon>Viridiplantae</taxon>
        <taxon>Streptophyta</taxon>
        <taxon>Embryophyta</taxon>
        <taxon>Tracheophyta</taxon>
        <taxon>Spermatophyta</taxon>
        <taxon>Magnoliopsida</taxon>
        <taxon>eudicotyledons</taxon>
        <taxon>Gunneridae</taxon>
        <taxon>Pentapetalae</taxon>
        <taxon>asterids</taxon>
        <taxon>Ericales</taxon>
        <taxon>Theaceae</taxon>
        <taxon>Camellia</taxon>
    </lineage>
</organism>
<gene>
    <name evidence="1" type="ORF">HYC85_030317</name>
</gene>
<keyword evidence="2" id="KW-1185">Reference proteome</keyword>
<dbReference type="EMBL" id="JACBKZ010000014">
    <property type="protein sequence ID" value="KAF5934146.1"/>
    <property type="molecule type" value="Genomic_DNA"/>
</dbReference>
<protein>
    <submittedName>
        <fullName evidence="1">Uncharacterized protein</fullName>
    </submittedName>
</protein>
<proteinExistence type="predicted"/>
<dbReference type="PANTHER" id="PTHR33384">
    <property type="entry name" value="EXPRESSED PROTEIN"/>
    <property type="match status" value="1"/>
</dbReference>
<sequence length="162" mass="17649">MNRCGEKSGVSISASDSVFCPKPRRIGLSNPSINDQIRPSRWHLNHQTEIYESKAGMELLDIILTKGSYSAEKSNNQVASSPPFFCGSPPSRASNPIIQDSQFGNNMFSPLLQAPILPKSPSSTARKGGSCVWVKSGHKQATVRVEGFDCLNRDRRSISVVA</sequence>
<accession>A0A7J7G4E4</accession>
<dbReference type="AlphaFoldDB" id="A0A7J7G4E4"/>